<protein>
    <submittedName>
        <fullName evidence="2">Uncharacterized protein</fullName>
    </submittedName>
</protein>
<dbReference type="GO" id="GO:0031213">
    <property type="term" value="C:RSF complex"/>
    <property type="evidence" value="ECO:0007669"/>
    <property type="project" value="InterPro"/>
</dbReference>
<sequence>MPLDSSAVTVSLSLHRNSVSLCRSLARSFREEIPRYKQLDSTNRLLILKALCELRAHQDDTVSYINDALKEGNQISSFHKDKIGGDGNGTSYWYDGNKTIGNRLYRELNIYPSKRNSKGKGCLTPLAISSQWETLATNLDEFRKVVDELSGSKVVAEVDVSKTIETDAIPVLEKLQKILLNSPIQAGAFSFATDMNKCQPRLSSAASCVKKLHDLATSSNQLAEARNVRSLTSKVKDLEANLGPLEVHIMNKDSEENVEISNLTNALDEAHIKNKDSQETMETSNLANASRWVVVWVGVPWGWVVAVGLGSVGMGCCRGFGFREGGGGVDLGLGSVGMGCCRGFGFREGGGGVDLGLGSVGMGCCRGFGFREGGGGVDLVAGVVVVAGVAVSCWVGFGRGWVVRVGCCRGFGFHGDGQILAHMPRFPLLPPLLLLLVALVLSNLGGTTEVFLLNFNGTRLC</sequence>
<proteinExistence type="predicted"/>
<keyword evidence="1" id="KW-0472">Membrane</keyword>
<dbReference type="InterPro" id="IPR028938">
    <property type="entry name" value="Rsf1-like"/>
</dbReference>
<keyword evidence="1" id="KW-1133">Transmembrane helix</keyword>
<gene>
    <name evidence="2" type="ORF">FSB_LOCUS47531</name>
</gene>
<dbReference type="AlphaFoldDB" id="A0A2N9I6L7"/>
<accession>A0A2N9I6L7</accession>
<keyword evidence="1" id="KW-0812">Transmembrane</keyword>
<organism evidence="2">
    <name type="scientific">Fagus sylvatica</name>
    <name type="common">Beechnut</name>
    <dbReference type="NCBI Taxonomy" id="28930"/>
    <lineage>
        <taxon>Eukaryota</taxon>
        <taxon>Viridiplantae</taxon>
        <taxon>Streptophyta</taxon>
        <taxon>Embryophyta</taxon>
        <taxon>Tracheophyta</taxon>
        <taxon>Spermatophyta</taxon>
        <taxon>Magnoliopsida</taxon>
        <taxon>eudicotyledons</taxon>
        <taxon>Gunneridae</taxon>
        <taxon>Pentapetalae</taxon>
        <taxon>rosids</taxon>
        <taxon>fabids</taxon>
        <taxon>Fagales</taxon>
        <taxon>Fagaceae</taxon>
        <taxon>Fagus</taxon>
    </lineage>
</organism>
<dbReference type="GO" id="GO:0006355">
    <property type="term" value="P:regulation of DNA-templated transcription"/>
    <property type="evidence" value="ECO:0007669"/>
    <property type="project" value="InterPro"/>
</dbReference>
<dbReference type="PANTHER" id="PTHR14296:SF12">
    <property type="entry name" value="DDT DOMAIN-CONTAINING PROTEIN DDR4 ISOFORM X1"/>
    <property type="match status" value="1"/>
</dbReference>
<feature type="transmembrane region" description="Helical" evidence="1">
    <location>
        <begin position="376"/>
        <end position="397"/>
    </location>
</feature>
<feature type="transmembrane region" description="Helical" evidence="1">
    <location>
        <begin position="292"/>
        <end position="313"/>
    </location>
</feature>
<evidence type="ECO:0000313" key="2">
    <source>
        <dbReference type="EMBL" id="SPD19649.1"/>
    </source>
</evidence>
<evidence type="ECO:0000256" key="1">
    <source>
        <dbReference type="SAM" id="Phobius"/>
    </source>
</evidence>
<dbReference type="PANTHER" id="PTHR14296">
    <property type="entry name" value="REMODELING AND SPACING FACTOR 1"/>
    <property type="match status" value="1"/>
</dbReference>
<feature type="transmembrane region" description="Helical" evidence="1">
    <location>
        <begin position="432"/>
        <end position="455"/>
    </location>
</feature>
<reference evidence="2" key="1">
    <citation type="submission" date="2018-02" db="EMBL/GenBank/DDBJ databases">
        <authorList>
            <person name="Cohen D.B."/>
            <person name="Kent A.D."/>
        </authorList>
    </citation>
    <scope>NUCLEOTIDE SEQUENCE</scope>
</reference>
<name>A0A2N9I6L7_FAGSY</name>
<dbReference type="EMBL" id="OIVN01004865">
    <property type="protein sequence ID" value="SPD19649.1"/>
    <property type="molecule type" value="Genomic_DNA"/>
</dbReference>